<name>B2ZY36_9CAUD</name>
<accession>B2ZY36</accession>
<evidence type="ECO:0000313" key="1">
    <source>
        <dbReference type="EMBL" id="BAG41612.1"/>
    </source>
</evidence>
<reference evidence="1 2" key="1">
    <citation type="journal article" date="2010" name="Virology">
        <title>A jumbo phage infecting the phytopathogen Ralstonia solanacearum defines a new lineage of the Myoviridae family.</title>
        <authorList>
            <person name="Yamada T."/>
            <person name="Satoh S."/>
            <person name="Ishikawa H."/>
            <person name="Fujiwara A."/>
            <person name="Kawasaki T."/>
            <person name="Fujie M."/>
            <person name="Ogata H."/>
        </authorList>
    </citation>
    <scope>NUCLEOTIDE SEQUENCE [LARGE SCALE GENOMIC DNA]</scope>
</reference>
<dbReference type="GeneID" id="6370046"/>
<dbReference type="KEGG" id="vg:6370046"/>
<sequence length="79" mass="8843">MRRRWARSTVEVEVVDLSPLVPSQFLKQWPEAVHKEKAIGSWYPSAGGPVDSVVHAGPEEMIDLQISFDGIKKEHSSQS</sequence>
<organism evidence="1 2">
    <name type="scientific">Ralstonia phage phiRSL1</name>
    <dbReference type="NCBI Taxonomy" id="1980924"/>
    <lineage>
        <taxon>Viruses</taxon>
        <taxon>Duplodnaviria</taxon>
        <taxon>Heunggongvirae</taxon>
        <taxon>Uroviricota</taxon>
        <taxon>Caudoviricetes</taxon>
        <taxon>Mieseafarmvirus</taxon>
        <taxon>Mieseafarmvirus RSL1</taxon>
    </lineage>
</organism>
<protein>
    <submittedName>
        <fullName evidence="1">Uncharacterized protein</fullName>
    </submittedName>
</protein>
<dbReference type="RefSeq" id="YP_001950042.1">
    <property type="nucleotide sequence ID" value="NC_010811.2"/>
</dbReference>
<keyword evidence="2" id="KW-1185">Reference proteome</keyword>
<dbReference type="Proteomes" id="UP000001034">
    <property type="component" value="Segment"/>
</dbReference>
<evidence type="ECO:0000313" key="2">
    <source>
        <dbReference type="Proteomes" id="UP000001034"/>
    </source>
</evidence>
<dbReference type="EMBL" id="AB366653">
    <property type="protein sequence ID" value="BAG41612.1"/>
    <property type="molecule type" value="Genomic_DNA"/>
</dbReference>
<proteinExistence type="predicted"/>